<keyword evidence="4" id="KW-1185">Reference proteome</keyword>
<dbReference type="EMBL" id="JAAOAS010000113">
    <property type="protein sequence ID" value="KAF5593181.1"/>
    <property type="molecule type" value="Genomic_DNA"/>
</dbReference>
<feature type="region of interest" description="Disordered" evidence="1">
    <location>
        <begin position="1"/>
        <end position="27"/>
    </location>
</feature>
<gene>
    <name evidence="3" type="ORF">FPCIR_5387</name>
</gene>
<proteinExistence type="predicted"/>
<reference evidence="3 4" key="1">
    <citation type="submission" date="2020-05" db="EMBL/GenBank/DDBJ databases">
        <title>Identification and distribution of gene clusters putatively required for synthesis of sphingolipid metabolism inhibitors in phylogenetically diverse species of the filamentous fungus Fusarium.</title>
        <authorList>
            <person name="Kim H.-S."/>
            <person name="Busman M."/>
            <person name="Brown D.W."/>
            <person name="Divon H."/>
            <person name="Uhlig S."/>
            <person name="Proctor R.H."/>
        </authorList>
    </citation>
    <scope>NUCLEOTIDE SEQUENCE [LARGE SCALE GENOMIC DNA]</scope>
    <source>
        <strain evidence="3 4">NRRL 36939</strain>
    </source>
</reference>
<keyword evidence="2" id="KW-1133">Transmembrane helix</keyword>
<sequence>MSAPTNPLLPNCDTEQESPEQDSSRKVPSRLGIFGYKLSNDSPVNKAFKEAFDDLKRIGKRRKDGRPLDWSFIRRVLSASCWNLSVLGLLIYLCLVPLGVSDDENRCQPDGEFRFDGEDQLGGFDWWAPRGFFQITLGWGRFSFGTAKLIDVIWDLVVGRGGQTVMAFMSWRVFVQYLQLSLLTKPASYSTVWFIKIQNDNSALSTWRLASGFFRVGLASKKVMCFIIWTHHWKLVQFSEVAPVAYLIRDGDRVDGLSKDYLVLWRGNAPNIAKPSSIYLFDECTVWDLNDTSVECRLQRDVSEYAQLYGFDGKGNRDTQNGQKTYFRNKTLNWPPLDIEAFYLPNNAFYWNWTAKVTGRISEEDPNPYGDRSALTFLVEDGLYNVKEVQAEGICQPIKSRESIVYQWGFSFLQFFVMTILLQSWSIGLFVLWTTTDLTLKRNNIAASSEGWKGLLELTDNIKEQIESAGIIWEDLTDKELHGQIQHLLTGGPVPTSSEESDPVNPLPQGHSSLWSWIRKVKWRLLKVMFFIACICLENTLRFDGLYYQLNVILHKQPGYRLEIGTLCMAVVLYTIASMLIAGALGSTYRQRLPITLGAILAFFLGSSRGSHAVLFLVPLLCNYVIVFGLFISSMGNPSSYYDYLYY</sequence>
<feature type="transmembrane region" description="Helical" evidence="2">
    <location>
        <begin position="614"/>
        <end position="632"/>
    </location>
</feature>
<feature type="transmembrane region" description="Helical" evidence="2">
    <location>
        <begin position="592"/>
        <end position="608"/>
    </location>
</feature>
<evidence type="ECO:0000313" key="4">
    <source>
        <dbReference type="Proteomes" id="UP000546213"/>
    </source>
</evidence>
<feature type="transmembrane region" description="Helical" evidence="2">
    <location>
        <begin position="564"/>
        <end position="585"/>
    </location>
</feature>
<protein>
    <submittedName>
        <fullName evidence="3">Uncharacterized protein</fullName>
    </submittedName>
</protein>
<name>A0A8H5PAX8_9HYPO</name>
<accession>A0A8H5PAX8</accession>
<evidence type="ECO:0000256" key="1">
    <source>
        <dbReference type="SAM" id="MobiDB-lite"/>
    </source>
</evidence>
<organism evidence="3 4">
    <name type="scientific">Fusarium pseudocircinatum</name>
    <dbReference type="NCBI Taxonomy" id="56676"/>
    <lineage>
        <taxon>Eukaryota</taxon>
        <taxon>Fungi</taxon>
        <taxon>Dikarya</taxon>
        <taxon>Ascomycota</taxon>
        <taxon>Pezizomycotina</taxon>
        <taxon>Sordariomycetes</taxon>
        <taxon>Hypocreomycetidae</taxon>
        <taxon>Hypocreales</taxon>
        <taxon>Nectriaceae</taxon>
        <taxon>Fusarium</taxon>
        <taxon>Fusarium fujikuroi species complex</taxon>
    </lineage>
</organism>
<evidence type="ECO:0000256" key="2">
    <source>
        <dbReference type="SAM" id="Phobius"/>
    </source>
</evidence>
<dbReference type="OrthoDB" id="3903561at2759"/>
<keyword evidence="2" id="KW-0812">Transmembrane</keyword>
<dbReference type="Proteomes" id="UP000546213">
    <property type="component" value="Unassembled WGS sequence"/>
</dbReference>
<dbReference type="AlphaFoldDB" id="A0A8H5PAX8"/>
<evidence type="ECO:0000313" key="3">
    <source>
        <dbReference type="EMBL" id="KAF5593181.1"/>
    </source>
</evidence>
<comment type="caution">
    <text evidence="3">The sequence shown here is derived from an EMBL/GenBank/DDBJ whole genome shotgun (WGS) entry which is preliminary data.</text>
</comment>
<keyword evidence="2" id="KW-0472">Membrane</keyword>
<feature type="transmembrane region" description="Helical" evidence="2">
    <location>
        <begin position="408"/>
        <end position="433"/>
    </location>
</feature>